<organism evidence="1">
    <name type="scientific">Dichomitus squalens</name>
    <dbReference type="NCBI Taxonomy" id="114155"/>
    <lineage>
        <taxon>Eukaryota</taxon>
        <taxon>Fungi</taxon>
        <taxon>Dikarya</taxon>
        <taxon>Basidiomycota</taxon>
        <taxon>Agaricomycotina</taxon>
        <taxon>Agaricomycetes</taxon>
        <taxon>Polyporales</taxon>
        <taxon>Polyporaceae</taxon>
        <taxon>Dichomitus</taxon>
    </lineage>
</organism>
<evidence type="ECO:0000313" key="1">
    <source>
        <dbReference type="EMBL" id="TBU32435.1"/>
    </source>
</evidence>
<protein>
    <submittedName>
        <fullName evidence="1">Uncharacterized protein</fullName>
    </submittedName>
</protein>
<proteinExistence type="predicted"/>
<name>A0A4Q9MXI0_9APHY</name>
<dbReference type="AlphaFoldDB" id="A0A4Q9MXI0"/>
<gene>
    <name evidence="1" type="ORF">BD311DRAFT_751006</name>
</gene>
<accession>A0A4Q9MXI0</accession>
<reference evidence="1" key="1">
    <citation type="submission" date="2019-01" db="EMBL/GenBank/DDBJ databases">
        <title>Draft genome sequences of three monokaryotic isolates of the white-rot basidiomycete fungus Dichomitus squalens.</title>
        <authorList>
            <consortium name="DOE Joint Genome Institute"/>
            <person name="Lopez S.C."/>
            <person name="Andreopoulos B."/>
            <person name="Pangilinan J."/>
            <person name="Lipzen A."/>
            <person name="Riley R."/>
            <person name="Ahrendt S."/>
            <person name="Ng V."/>
            <person name="Barry K."/>
            <person name="Daum C."/>
            <person name="Grigoriev I.V."/>
            <person name="Hilden K.S."/>
            <person name="Makela M.R."/>
            <person name="de Vries R.P."/>
        </authorList>
    </citation>
    <scope>NUCLEOTIDE SEQUENCE [LARGE SCALE GENOMIC DNA]</scope>
    <source>
        <strain evidence="1">OM18370.1</strain>
    </source>
</reference>
<dbReference type="EMBL" id="ML143395">
    <property type="protein sequence ID" value="TBU32435.1"/>
    <property type="molecule type" value="Genomic_DNA"/>
</dbReference>
<dbReference type="Proteomes" id="UP000292957">
    <property type="component" value="Unassembled WGS sequence"/>
</dbReference>
<sequence>MKGTSSSIDIPIWLVRRPSRNTERALFGLRSRPPTARLRTLAAASGARPHCLVTVALRC</sequence>